<keyword evidence="2" id="KW-0175">Coiled coil</keyword>
<organism evidence="4">
    <name type="scientific">Anopheles darlingi</name>
    <name type="common">Mosquito</name>
    <dbReference type="NCBI Taxonomy" id="43151"/>
    <lineage>
        <taxon>Eukaryota</taxon>
        <taxon>Metazoa</taxon>
        <taxon>Ecdysozoa</taxon>
        <taxon>Arthropoda</taxon>
        <taxon>Hexapoda</taxon>
        <taxon>Insecta</taxon>
        <taxon>Pterygota</taxon>
        <taxon>Neoptera</taxon>
        <taxon>Endopterygota</taxon>
        <taxon>Diptera</taxon>
        <taxon>Nematocera</taxon>
        <taxon>Culicoidea</taxon>
        <taxon>Culicidae</taxon>
        <taxon>Anophelinae</taxon>
        <taxon>Anopheles</taxon>
    </lineage>
</organism>
<accession>A0A2M4CVC8</accession>
<dbReference type="AlphaFoldDB" id="A0A2M4CVC8"/>
<dbReference type="SUPFAM" id="SSF56496">
    <property type="entry name" value="Fibrinogen C-terminal domain-like"/>
    <property type="match status" value="1"/>
</dbReference>
<evidence type="ECO:0000313" key="4">
    <source>
        <dbReference type="EMBL" id="MBW69215.1"/>
    </source>
</evidence>
<name>A0A2M4CVC8_ANODA</name>
<keyword evidence="1" id="KW-1015">Disulfide bond</keyword>
<dbReference type="InterPro" id="IPR036056">
    <property type="entry name" value="Fibrinogen-like_C"/>
</dbReference>
<dbReference type="PANTHER" id="PTHR19143:SF327">
    <property type="entry name" value="FI21813P1-RELATED"/>
    <property type="match status" value="1"/>
</dbReference>
<dbReference type="InterPro" id="IPR014716">
    <property type="entry name" value="Fibrinogen_a/b/g_C_1"/>
</dbReference>
<feature type="domain" description="Fibrinogen C-terminal" evidence="3">
    <location>
        <begin position="97"/>
        <end position="312"/>
    </location>
</feature>
<dbReference type="InterPro" id="IPR002181">
    <property type="entry name" value="Fibrinogen_a/b/g_C_dom"/>
</dbReference>
<dbReference type="VEuPathDB" id="VectorBase:ADAC007861"/>
<feature type="coiled-coil region" evidence="2">
    <location>
        <begin position="5"/>
        <end position="39"/>
    </location>
</feature>
<evidence type="ECO:0000256" key="2">
    <source>
        <dbReference type="SAM" id="Coils"/>
    </source>
</evidence>
<protein>
    <submittedName>
        <fullName evidence="4">Putative ficolin</fullName>
    </submittedName>
</protein>
<dbReference type="EMBL" id="GGFL01005037">
    <property type="protein sequence ID" value="MBW69215.1"/>
    <property type="molecule type" value="Transcribed_RNA"/>
</dbReference>
<dbReference type="PANTHER" id="PTHR19143">
    <property type="entry name" value="FIBRINOGEN/TENASCIN/ANGIOPOEITIN"/>
    <property type="match status" value="1"/>
</dbReference>
<dbReference type="PROSITE" id="PS00514">
    <property type="entry name" value="FIBRINOGEN_C_1"/>
    <property type="match status" value="1"/>
</dbReference>
<dbReference type="PROSITE" id="PS51406">
    <property type="entry name" value="FIBRINOGEN_C_2"/>
    <property type="match status" value="1"/>
</dbReference>
<dbReference type="CDD" id="cd00087">
    <property type="entry name" value="FReD"/>
    <property type="match status" value="1"/>
</dbReference>
<dbReference type="GO" id="GO:0005615">
    <property type="term" value="C:extracellular space"/>
    <property type="evidence" value="ECO:0007669"/>
    <property type="project" value="TreeGrafter"/>
</dbReference>
<dbReference type="Gene3D" id="3.90.215.10">
    <property type="entry name" value="Gamma Fibrinogen, chain A, domain 1"/>
    <property type="match status" value="1"/>
</dbReference>
<evidence type="ECO:0000259" key="3">
    <source>
        <dbReference type="PROSITE" id="PS51406"/>
    </source>
</evidence>
<proteinExistence type="predicted"/>
<dbReference type="SMART" id="SM00186">
    <property type="entry name" value="FBG"/>
    <property type="match status" value="1"/>
</dbReference>
<dbReference type="Pfam" id="PF00147">
    <property type="entry name" value="Fibrinogen_C"/>
    <property type="match status" value="1"/>
</dbReference>
<feature type="coiled-coil region" evidence="2">
    <location>
        <begin position="70"/>
        <end position="101"/>
    </location>
</feature>
<dbReference type="InterPro" id="IPR020837">
    <property type="entry name" value="Fibrinogen_CS"/>
</dbReference>
<evidence type="ECO:0000256" key="1">
    <source>
        <dbReference type="ARBA" id="ARBA00023157"/>
    </source>
</evidence>
<sequence length="312" mass="36283">MQATQNQSIELLNSLKQEIQQLKKEETKVLTECKQAIAEVKDQQNLQLLNSWPQTMPDTNLEMSKQRALLMEIHNAYEMLIEQLQRENKKLRSTLLDVQLSSYQTCKDVPVKVSGKYNIRGNDTFSTFEAYCEQQQFGGGWMVIQHRFDGSLSFDRNWTDYKNGFGIVGGEIWIGLEKIYQFTKKHDCELLIEMKDFHNNTKYARYSSFAIGSEYEQYNLNTLGEFSGTAGDSLKQHKGMKFSTTDRDNDPSATNCAENYQGGWWFTKCHYSFLNGLYRNVSGLSEQIIAWNEFSDNYRGLRYSRMLIRPLN</sequence>
<dbReference type="VEuPathDB" id="VectorBase:ADAR2_005065"/>
<reference evidence="4" key="1">
    <citation type="submission" date="2018-01" db="EMBL/GenBank/DDBJ databases">
        <title>An insight into the sialome of Amazonian anophelines.</title>
        <authorList>
            <person name="Ribeiro J.M."/>
            <person name="Scarpassa V."/>
            <person name="Calvo E."/>
        </authorList>
    </citation>
    <scope>NUCLEOTIDE SEQUENCE</scope>
</reference>
<dbReference type="InterPro" id="IPR050373">
    <property type="entry name" value="Fibrinogen_C-term_domain"/>
</dbReference>